<evidence type="ECO:0000313" key="11">
    <source>
        <dbReference type="Proteomes" id="UP000479293"/>
    </source>
</evidence>
<feature type="transmembrane region" description="Helical" evidence="8">
    <location>
        <begin position="397"/>
        <end position="414"/>
    </location>
</feature>
<evidence type="ECO:0000256" key="8">
    <source>
        <dbReference type="SAM" id="Phobius"/>
    </source>
</evidence>
<dbReference type="GO" id="GO:0005886">
    <property type="term" value="C:plasma membrane"/>
    <property type="evidence" value="ECO:0007669"/>
    <property type="project" value="UniProtKB-SubCell"/>
</dbReference>
<keyword evidence="6 8" id="KW-1133">Transmembrane helix</keyword>
<feature type="transmembrane region" description="Helical" evidence="8">
    <location>
        <begin position="317"/>
        <end position="337"/>
    </location>
</feature>
<dbReference type="GO" id="GO:0010041">
    <property type="term" value="P:response to iron(III) ion"/>
    <property type="evidence" value="ECO:0007669"/>
    <property type="project" value="TreeGrafter"/>
</dbReference>
<evidence type="ECO:0000313" key="10">
    <source>
        <dbReference type="EMBL" id="MPR36157.1"/>
    </source>
</evidence>
<evidence type="ECO:0000256" key="3">
    <source>
        <dbReference type="ARBA" id="ARBA00022676"/>
    </source>
</evidence>
<feature type="transmembrane region" description="Helical" evidence="8">
    <location>
        <begin position="211"/>
        <end position="230"/>
    </location>
</feature>
<evidence type="ECO:0000256" key="4">
    <source>
        <dbReference type="ARBA" id="ARBA00022679"/>
    </source>
</evidence>
<dbReference type="RefSeq" id="WP_152763822.1">
    <property type="nucleotide sequence ID" value="NZ_WHLY01000002.1"/>
</dbReference>
<feature type="transmembrane region" description="Helical" evidence="8">
    <location>
        <begin position="142"/>
        <end position="168"/>
    </location>
</feature>
<evidence type="ECO:0000256" key="6">
    <source>
        <dbReference type="ARBA" id="ARBA00022989"/>
    </source>
</evidence>
<dbReference type="Pfam" id="PF13231">
    <property type="entry name" value="PMT_2"/>
    <property type="match status" value="1"/>
</dbReference>
<dbReference type="InterPro" id="IPR050297">
    <property type="entry name" value="LipidA_mod_glycosyltrf_83"/>
</dbReference>
<keyword evidence="4" id="KW-0808">Transferase</keyword>
<evidence type="ECO:0000256" key="5">
    <source>
        <dbReference type="ARBA" id="ARBA00022692"/>
    </source>
</evidence>
<evidence type="ECO:0000259" key="9">
    <source>
        <dbReference type="Pfam" id="PF13231"/>
    </source>
</evidence>
<keyword evidence="2" id="KW-1003">Cell membrane</keyword>
<dbReference type="EMBL" id="WHLY01000002">
    <property type="protein sequence ID" value="MPR36157.1"/>
    <property type="molecule type" value="Genomic_DNA"/>
</dbReference>
<keyword evidence="7 8" id="KW-0472">Membrane</keyword>
<sequence length="569" mass="64504">MNTVEPPFTRPIIIRWLFGLLLGAVYVLGVIIPLFDHDSAHHALIGMHMFLTGDYVSLIDRGKDYLDKPHLLFWLSALGDSLFGVGTLAYKVPSLILAIPGVYATYRLGKRLYSAQVGRNAALILVTSFAYILSLNDVRMDALLLSFIITATWLLYEFSLTQGIWWLITGSLALALAFSTKGMSGVFVPVLAVGSQVLYSRNWAFLRSFRWLWVLGLFFLFSSPVIYSYYLQFDLHPEKVIRGTRGHSGVAFILFYQNIERMEGTNWGSASGNDPLFFFHTLLWALLPWSLLAYWAVFKKSFLLGQQRFTYAPGREILTLTTIVVMFTLLSISNFKLPHYLNILFPFFALLIAAQLQTVSLRYEQQGLLIAQKFVAVAMIVVSLMLTRYIFPIQNGLVTAMAFAALFLMIREWVTAGPWLEKLMGISVAVGIFANLLMNGNFYPQVQHYLGGLQVAAKVKELNIAPQDIRLFNWESNTLNYYTEHFYKTIKANQLKNSGEIWLAGPEESMNRALDSLSVETGKSYLFYHFRTTRLNALFLSPKTRQATCERIRLVQINPSAPGISRQTE</sequence>
<accession>A0A7C9BL06</accession>
<feature type="domain" description="Glycosyltransferase RgtA/B/C/D-like" evidence="9">
    <location>
        <begin position="67"/>
        <end position="227"/>
    </location>
</feature>
<dbReference type="InterPro" id="IPR038731">
    <property type="entry name" value="RgtA/B/C-like"/>
</dbReference>
<keyword evidence="5 8" id="KW-0812">Transmembrane</keyword>
<dbReference type="PANTHER" id="PTHR33908:SF3">
    <property type="entry name" value="UNDECAPRENYL PHOSPHATE-ALPHA-4-AMINO-4-DEOXY-L-ARABINOSE ARABINOSYL TRANSFERASE"/>
    <property type="match status" value="1"/>
</dbReference>
<comment type="caution">
    <text evidence="10">The sequence shown here is derived from an EMBL/GenBank/DDBJ whole genome shotgun (WGS) entry which is preliminary data.</text>
</comment>
<evidence type="ECO:0000256" key="7">
    <source>
        <dbReference type="ARBA" id="ARBA00023136"/>
    </source>
</evidence>
<dbReference type="GO" id="GO:0016763">
    <property type="term" value="F:pentosyltransferase activity"/>
    <property type="evidence" value="ECO:0007669"/>
    <property type="project" value="TreeGrafter"/>
</dbReference>
<dbReference type="Proteomes" id="UP000479293">
    <property type="component" value="Unassembled WGS sequence"/>
</dbReference>
<keyword evidence="11" id="KW-1185">Reference proteome</keyword>
<feature type="transmembrane region" description="Helical" evidence="8">
    <location>
        <begin position="12"/>
        <end position="35"/>
    </location>
</feature>
<name>A0A7C9BL06_9BACT</name>
<organism evidence="10 11">
    <name type="scientific">Salmonirosea aquatica</name>
    <dbReference type="NCBI Taxonomy" id="2654236"/>
    <lineage>
        <taxon>Bacteria</taxon>
        <taxon>Pseudomonadati</taxon>
        <taxon>Bacteroidota</taxon>
        <taxon>Cytophagia</taxon>
        <taxon>Cytophagales</taxon>
        <taxon>Spirosomataceae</taxon>
        <taxon>Salmonirosea</taxon>
    </lineage>
</organism>
<dbReference type="PANTHER" id="PTHR33908">
    <property type="entry name" value="MANNOSYLTRANSFERASE YKCB-RELATED"/>
    <property type="match status" value="1"/>
</dbReference>
<feature type="transmembrane region" description="Helical" evidence="8">
    <location>
        <begin position="343"/>
        <end position="362"/>
    </location>
</feature>
<reference evidence="10 11" key="1">
    <citation type="submission" date="2019-10" db="EMBL/GenBank/DDBJ databases">
        <title>Draft Genome Sequence of Cytophagaceae sp. SJW1-29.</title>
        <authorList>
            <person name="Choi A."/>
        </authorList>
    </citation>
    <scope>NUCLEOTIDE SEQUENCE [LARGE SCALE GENOMIC DNA]</scope>
    <source>
        <strain evidence="10 11">SJW1-29</strain>
    </source>
</reference>
<dbReference type="AlphaFoldDB" id="A0A7C9BL06"/>
<keyword evidence="3" id="KW-0328">Glycosyltransferase</keyword>
<feature type="transmembrane region" description="Helical" evidence="8">
    <location>
        <begin position="174"/>
        <end position="199"/>
    </location>
</feature>
<feature type="transmembrane region" description="Helical" evidence="8">
    <location>
        <begin position="374"/>
        <end position="391"/>
    </location>
</feature>
<feature type="transmembrane region" description="Helical" evidence="8">
    <location>
        <begin position="277"/>
        <end position="297"/>
    </location>
</feature>
<protein>
    <recommendedName>
        <fullName evidence="9">Glycosyltransferase RgtA/B/C/D-like domain-containing protein</fullName>
    </recommendedName>
</protein>
<evidence type="ECO:0000256" key="1">
    <source>
        <dbReference type="ARBA" id="ARBA00004651"/>
    </source>
</evidence>
<proteinExistence type="predicted"/>
<feature type="transmembrane region" description="Helical" evidence="8">
    <location>
        <begin position="117"/>
        <end position="135"/>
    </location>
</feature>
<gene>
    <name evidence="10" type="ORF">GBK04_23115</name>
</gene>
<comment type="subcellular location">
    <subcellularLocation>
        <location evidence="1">Cell membrane</location>
        <topology evidence="1">Multi-pass membrane protein</topology>
    </subcellularLocation>
</comment>
<evidence type="ECO:0000256" key="2">
    <source>
        <dbReference type="ARBA" id="ARBA00022475"/>
    </source>
</evidence>
<dbReference type="GO" id="GO:0009103">
    <property type="term" value="P:lipopolysaccharide biosynthetic process"/>
    <property type="evidence" value="ECO:0007669"/>
    <property type="project" value="UniProtKB-ARBA"/>
</dbReference>